<dbReference type="AlphaFoldDB" id="A0A8G1UBZ7"/>
<dbReference type="InterPro" id="IPR036397">
    <property type="entry name" value="RNaseH_sf"/>
</dbReference>
<comment type="caution">
    <text evidence="2">The sequence shown here is derived from an EMBL/GenBank/DDBJ whole genome shotgun (WGS) entry which is preliminary data.</text>
</comment>
<dbReference type="OrthoDB" id="341531at2"/>
<name>A0A8G1UBZ7_9ACTN</name>
<sequence length="204" mass="22666">MEEGDLAVGRSTAAALGAWVVFEDEAGQSMTPPRARTWGRIGRTPVVRVRGRGSGRVSMAGMACYKPGERSRLIYAIREYRGRKGERKGFGWHDFRDLVVRARIQLGGPVVLVWDNALIHLVPPLRAFFEANAHWLTDFQLPTYAPDLNPQEGIWSLVKRDIGNLAATDLGRLARAVKRKLKMIQYRSHLVDGCLAGTGLIMDG</sequence>
<feature type="domain" description="Tc1-like transposase DDE" evidence="1">
    <location>
        <begin position="20"/>
        <end position="164"/>
    </location>
</feature>
<gene>
    <name evidence="2" type="ORF">EDD39_7477</name>
</gene>
<dbReference type="Pfam" id="PF13358">
    <property type="entry name" value="DDE_3"/>
    <property type="match status" value="1"/>
</dbReference>
<evidence type="ECO:0000259" key="1">
    <source>
        <dbReference type="Pfam" id="PF13358"/>
    </source>
</evidence>
<dbReference type="EMBL" id="RJVJ01000003">
    <property type="protein sequence ID" value="ROR35813.1"/>
    <property type="molecule type" value="Genomic_DNA"/>
</dbReference>
<dbReference type="Gene3D" id="3.30.420.10">
    <property type="entry name" value="Ribonuclease H-like superfamily/Ribonuclease H"/>
    <property type="match status" value="1"/>
</dbReference>
<dbReference type="GO" id="GO:0004519">
    <property type="term" value="F:endonuclease activity"/>
    <property type="evidence" value="ECO:0007669"/>
    <property type="project" value="UniProtKB-KW"/>
</dbReference>
<protein>
    <submittedName>
        <fullName evidence="2">DDE superfamily endonuclease</fullName>
    </submittedName>
</protein>
<reference evidence="2 3" key="1">
    <citation type="submission" date="2018-11" db="EMBL/GenBank/DDBJ databases">
        <title>Sequencing the genomes of 1000 actinobacteria strains.</title>
        <authorList>
            <person name="Klenk H.-P."/>
        </authorList>
    </citation>
    <scope>NUCLEOTIDE SEQUENCE [LARGE SCALE GENOMIC DNA]</scope>
    <source>
        <strain evidence="2 3">DSM 44780</strain>
    </source>
</reference>
<keyword evidence="2" id="KW-0255">Endonuclease</keyword>
<keyword evidence="2" id="KW-0540">Nuclease</keyword>
<accession>A0A8G1UBZ7</accession>
<organism evidence="2 3">
    <name type="scientific">Kitasatospora cineracea</name>
    <dbReference type="NCBI Taxonomy" id="88074"/>
    <lineage>
        <taxon>Bacteria</taxon>
        <taxon>Bacillati</taxon>
        <taxon>Actinomycetota</taxon>
        <taxon>Actinomycetes</taxon>
        <taxon>Kitasatosporales</taxon>
        <taxon>Streptomycetaceae</taxon>
        <taxon>Kitasatospora</taxon>
    </lineage>
</organism>
<dbReference type="GO" id="GO:0003676">
    <property type="term" value="F:nucleic acid binding"/>
    <property type="evidence" value="ECO:0007669"/>
    <property type="project" value="InterPro"/>
</dbReference>
<evidence type="ECO:0000313" key="2">
    <source>
        <dbReference type="EMBL" id="ROR35813.1"/>
    </source>
</evidence>
<keyword evidence="2" id="KW-0378">Hydrolase</keyword>
<dbReference type="InterPro" id="IPR038717">
    <property type="entry name" value="Tc1-like_DDE_dom"/>
</dbReference>
<proteinExistence type="predicted"/>
<evidence type="ECO:0000313" key="3">
    <source>
        <dbReference type="Proteomes" id="UP000267408"/>
    </source>
</evidence>
<dbReference type="Proteomes" id="UP000267408">
    <property type="component" value="Unassembled WGS sequence"/>
</dbReference>